<reference evidence="12" key="1">
    <citation type="journal article" date="2014" name="BMC Genomics">
        <title>Genome characteristics reveal the impact of lichenization on lichen-forming fungus Endocarpon pusillum Hedwig (Verrucariales, Ascomycota).</title>
        <authorList>
            <person name="Wang Y.-Y."/>
            <person name="Liu B."/>
            <person name="Zhang X.-Y."/>
            <person name="Zhou Q.-M."/>
            <person name="Zhang T."/>
            <person name="Li H."/>
            <person name="Yu Y.-F."/>
            <person name="Zhang X.-L."/>
            <person name="Hao X.-Y."/>
            <person name="Wang M."/>
            <person name="Wang L."/>
            <person name="Wei J.-C."/>
        </authorList>
    </citation>
    <scope>NUCLEOTIDE SEQUENCE [LARGE SCALE GENOMIC DNA]</scope>
    <source>
        <strain evidence="12">Z07020 / HMAS-L-300199</strain>
    </source>
</reference>
<dbReference type="GeneID" id="19236492"/>
<gene>
    <name evidence="11" type="ORF">EPUS_01435</name>
</gene>
<keyword evidence="2" id="KW-0723">Serine/threonine-protein kinase</keyword>
<feature type="compositionally biased region" description="Low complexity" evidence="9">
    <location>
        <begin position="647"/>
        <end position="658"/>
    </location>
</feature>
<keyword evidence="12" id="KW-1185">Reference proteome</keyword>
<dbReference type="EC" id="2.7.11.1" evidence="1"/>
<evidence type="ECO:0000256" key="8">
    <source>
        <dbReference type="ARBA" id="ARBA00048679"/>
    </source>
</evidence>
<dbReference type="GO" id="GO:0005634">
    <property type="term" value="C:nucleus"/>
    <property type="evidence" value="ECO:0007669"/>
    <property type="project" value="TreeGrafter"/>
</dbReference>
<dbReference type="Gene3D" id="1.10.510.10">
    <property type="entry name" value="Transferase(Phosphotransferase) domain 1"/>
    <property type="match status" value="1"/>
</dbReference>
<proteinExistence type="predicted"/>
<feature type="region of interest" description="Disordered" evidence="9">
    <location>
        <begin position="625"/>
        <end position="684"/>
    </location>
</feature>
<evidence type="ECO:0000256" key="5">
    <source>
        <dbReference type="ARBA" id="ARBA00022777"/>
    </source>
</evidence>
<evidence type="ECO:0000313" key="12">
    <source>
        <dbReference type="Proteomes" id="UP000019373"/>
    </source>
</evidence>
<dbReference type="HOGENOM" id="CLU_354505_0_0_1"/>
<dbReference type="PROSITE" id="PS50011">
    <property type="entry name" value="PROTEIN_KINASE_DOM"/>
    <property type="match status" value="1"/>
</dbReference>
<accession>U1GEP4</accession>
<dbReference type="Proteomes" id="UP000019373">
    <property type="component" value="Unassembled WGS sequence"/>
</dbReference>
<protein>
    <recommendedName>
        <fullName evidence="1">non-specific serine/threonine protein kinase</fullName>
        <ecNumber evidence="1">2.7.11.1</ecNumber>
    </recommendedName>
</protein>
<dbReference type="Pfam" id="PF00069">
    <property type="entry name" value="Pkinase"/>
    <property type="match status" value="1"/>
</dbReference>
<keyword evidence="5" id="KW-0418">Kinase</keyword>
<evidence type="ECO:0000256" key="4">
    <source>
        <dbReference type="ARBA" id="ARBA00022741"/>
    </source>
</evidence>
<dbReference type="SUPFAM" id="SSF56112">
    <property type="entry name" value="Protein kinase-like (PK-like)"/>
    <property type="match status" value="1"/>
</dbReference>
<feature type="compositionally biased region" description="Basic and acidic residues" evidence="9">
    <location>
        <begin position="530"/>
        <end position="541"/>
    </location>
</feature>
<dbReference type="PANTHER" id="PTHR43671">
    <property type="entry name" value="SERINE/THREONINE-PROTEIN KINASE NEK"/>
    <property type="match status" value="1"/>
</dbReference>
<feature type="domain" description="Protein kinase" evidence="10">
    <location>
        <begin position="56"/>
        <end position="386"/>
    </location>
</feature>
<name>U1GEP4_ENDPU</name>
<dbReference type="eggNOG" id="KOG0598">
    <property type="taxonomic scope" value="Eukaryota"/>
</dbReference>
<evidence type="ECO:0000256" key="9">
    <source>
        <dbReference type="SAM" id="MobiDB-lite"/>
    </source>
</evidence>
<dbReference type="OrthoDB" id="4161460at2759"/>
<dbReference type="EMBL" id="KE720780">
    <property type="protein sequence ID" value="ERF76102.1"/>
    <property type="molecule type" value="Genomic_DNA"/>
</dbReference>
<dbReference type="GO" id="GO:0005524">
    <property type="term" value="F:ATP binding"/>
    <property type="evidence" value="ECO:0007669"/>
    <property type="project" value="UniProtKB-KW"/>
</dbReference>
<feature type="compositionally biased region" description="Polar residues" evidence="9">
    <location>
        <begin position="663"/>
        <end position="682"/>
    </location>
</feature>
<dbReference type="PANTHER" id="PTHR43671:SF98">
    <property type="entry name" value="SERINE_THREONINE-PROTEIN KINASE NEK11"/>
    <property type="match status" value="1"/>
</dbReference>
<keyword evidence="3" id="KW-0808">Transferase</keyword>
<dbReference type="InterPro" id="IPR011009">
    <property type="entry name" value="Kinase-like_dom_sf"/>
</dbReference>
<dbReference type="PROSITE" id="PS00108">
    <property type="entry name" value="PROTEIN_KINASE_ST"/>
    <property type="match status" value="1"/>
</dbReference>
<dbReference type="InterPro" id="IPR000719">
    <property type="entry name" value="Prot_kinase_dom"/>
</dbReference>
<dbReference type="InterPro" id="IPR008271">
    <property type="entry name" value="Ser/Thr_kinase_AS"/>
</dbReference>
<keyword evidence="6" id="KW-0067">ATP-binding</keyword>
<evidence type="ECO:0000259" key="10">
    <source>
        <dbReference type="PROSITE" id="PS50011"/>
    </source>
</evidence>
<feature type="region of interest" description="Disordered" evidence="9">
    <location>
        <begin position="241"/>
        <end position="263"/>
    </location>
</feature>
<evidence type="ECO:0000256" key="7">
    <source>
        <dbReference type="ARBA" id="ARBA00047899"/>
    </source>
</evidence>
<evidence type="ECO:0000256" key="2">
    <source>
        <dbReference type="ARBA" id="ARBA00022527"/>
    </source>
</evidence>
<comment type="catalytic activity">
    <reaction evidence="8">
        <text>L-seryl-[protein] + ATP = O-phospho-L-seryl-[protein] + ADP + H(+)</text>
        <dbReference type="Rhea" id="RHEA:17989"/>
        <dbReference type="Rhea" id="RHEA-COMP:9863"/>
        <dbReference type="Rhea" id="RHEA-COMP:11604"/>
        <dbReference type="ChEBI" id="CHEBI:15378"/>
        <dbReference type="ChEBI" id="CHEBI:29999"/>
        <dbReference type="ChEBI" id="CHEBI:30616"/>
        <dbReference type="ChEBI" id="CHEBI:83421"/>
        <dbReference type="ChEBI" id="CHEBI:456216"/>
        <dbReference type="EC" id="2.7.11.1"/>
    </reaction>
</comment>
<dbReference type="InterPro" id="IPR050660">
    <property type="entry name" value="NEK_Ser/Thr_kinase"/>
</dbReference>
<evidence type="ECO:0000256" key="3">
    <source>
        <dbReference type="ARBA" id="ARBA00022679"/>
    </source>
</evidence>
<dbReference type="AlphaFoldDB" id="U1GEP4"/>
<keyword evidence="4" id="KW-0547">Nucleotide-binding</keyword>
<evidence type="ECO:0000256" key="6">
    <source>
        <dbReference type="ARBA" id="ARBA00022840"/>
    </source>
</evidence>
<dbReference type="GO" id="GO:0004674">
    <property type="term" value="F:protein serine/threonine kinase activity"/>
    <property type="evidence" value="ECO:0007669"/>
    <property type="project" value="UniProtKB-KW"/>
</dbReference>
<feature type="region of interest" description="Disordered" evidence="9">
    <location>
        <begin position="462"/>
        <end position="542"/>
    </location>
</feature>
<dbReference type="SMART" id="SM00220">
    <property type="entry name" value="S_TKc"/>
    <property type="match status" value="1"/>
</dbReference>
<comment type="catalytic activity">
    <reaction evidence="7">
        <text>L-threonyl-[protein] + ATP = O-phospho-L-threonyl-[protein] + ADP + H(+)</text>
        <dbReference type="Rhea" id="RHEA:46608"/>
        <dbReference type="Rhea" id="RHEA-COMP:11060"/>
        <dbReference type="Rhea" id="RHEA-COMP:11605"/>
        <dbReference type="ChEBI" id="CHEBI:15378"/>
        <dbReference type="ChEBI" id="CHEBI:30013"/>
        <dbReference type="ChEBI" id="CHEBI:30616"/>
        <dbReference type="ChEBI" id="CHEBI:61977"/>
        <dbReference type="ChEBI" id="CHEBI:456216"/>
        <dbReference type="EC" id="2.7.11.1"/>
    </reaction>
</comment>
<organism evidence="11 12">
    <name type="scientific">Endocarpon pusillum (strain Z07020 / HMAS-L-300199)</name>
    <name type="common">Lichen-forming fungus</name>
    <dbReference type="NCBI Taxonomy" id="1263415"/>
    <lineage>
        <taxon>Eukaryota</taxon>
        <taxon>Fungi</taxon>
        <taxon>Dikarya</taxon>
        <taxon>Ascomycota</taxon>
        <taxon>Pezizomycotina</taxon>
        <taxon>Eurotiomycetes</taxon>
        <taxon>Chaetothyriomycetidae</taxon>
        <taxon>Verrucariales</taxon>
        <taxon>Verrucariaceae</taxon>
        <taxon>Endocarpon</taxon>
    </lineage>
</organism>
<dbReference type="RefSeq" id="XP_007786568.1">
    <property type="nucleotide sequence ID" value="XM_007788378.1"/>
</dbReference>
<dbReference type="CDD" id="cd00180">
    <property type="entry name" value="PKc"/>
    <property type="match status" value="1"/>
</dbReference>
<sequence length="792" mass="89991">MSSTVLRDQDSRSVMRKFLESERRFTWPEDERKDGQMYHFTEDFPPKNFLEWERRLAIIRKTSTAIIEQHHIVKEKQDIIGFFEAFAVKELVTPVLDEKEANNEVQAMIDLLHPHVAALLGTYLYRNRLHILTFPAGCCDLGDLMHCISKRLLQEPYTPPEPRQDGHNLEIHRKYTWPFRLELNEQLQMLRRYFLCLCTAVAYLHRSNLRHKDIKPENIIIDFDGNVVIMDFGISTKFEPAASKATRDPRTPSTSRYRPPEMERGWTRDDRSDIWSLGCVFLEMISVLLGKDIEKCKNHCRELVNNGAVSDDYCLNLPKIETWLQILENVGRTPSQNDAELKATLPTIRKMLSEMKDDRPLAENLWRDFDLKSLANSKCKDCHPDVDGRWKLNDDQQEKAKIGSSLRQRMTEDEQRAIEKTRCRQEMYASVKQVIKEAEGNLPNGLAPIRPRSPSVIDSILASESSRRSSFHGTGTKPGHGRRQLSPPGFELQHPNRSGIVRAKPNPPALHRRSSPLPWPSEISRPGSSDSDREKRSDTATKVRFSRSIESIVREDDTNLSIAVPNSQATEADLNPLPSKGILSVAQQADTTHLATIHEPHHDTIRDLEKANDMPRDIVDPLHYDPDSKIEPSLHTTAPQPKNQVTSAAGSRVAASRGPTTEEMVSSSLGNLGNTQTQSGSWSRPADNESVLACDCSGGLKLLQGHFGLLRAPLVCFKVPQGRYFSVFADSGFLGILDLAQLGWNYRWGSLKKWCGLEQFRTIYMINYGPNDVPAHLLNRQDNTKIHPIVLM</sequence>
<evidence type="ECO:0000256" key="1">
    <source>
        <dbReference type="ARBA" id="ARBA00012513"/>
    </source>
</evidence>
<feature type="compositionally biased region" description="Polar residues" evidence="9">
    <location>
        <begin position="634"/>
        <end position="646"/>
    </location>
</feature>
<evidence type="ECO:0000313" key="11">
    <source>
        <dbReference type="EMBL" id="ERF76102.1"/>
    </source>
</evidence>